<feature type="compositionally biased region" description="Basic and acidic residues" evidence="2">
    <location>
        <begin position="270"/>
        <end position="288"/>
    </location>
</feature>
<evidence type="ECO:0000313" key="3">
    <source>
        <dbReference type="EMBL" id="KAJ7075417.1"/>
    </source>
</evidence>
<dbReference type="Pfam" id="PF00923">
    <property type="entry name" value="TAL_FSA"/>
    <property type="match status" value="1"/>
</dbReference>
<proteinExistence type="predicted"/>
<comment type="caution">
    <text evidence="3">The sequence shown here is derived from an EMBL/GenBank/DDBJ whole genome shotgun (WGS) entry which is preliminary data.</text>
</comment>
<keyword evidence="4" id="KW-1185">Reference proteome</keyword>
<dbReference type="SUPFAM" id="SSF51569">
    <property type="entry name" value="Aldolase"/>
    <property type="match status" value="1"/>
</dbReference>
<evidence type="ECO:0008006" key="5">
    <source>
        <dbReference type="Google" id="ProtNLM"/>
    </source>
</evidence>
<organism evidence="3 4">
    <name type="scientific">Mycena belliarum</name>
    <dbReference type="NCBI Taxonomy" id="1033014"/>
    <lineage>
        <taxon>Eukaryota</taxon>
        <taxon>Fungi</taxon>
        <taxon>Dikarya</taxon>
        <taxon>Basidiomycota</taxon>
        <taxon>Agaricomycotina</taxon>
        <taxon>Agaricomycetes</taxon>
        <taxon>Agaricomycetidae</taxon>
        <taxon>Agaricales</taxon>
        <taxon>Marasmiineae</taxon>
        <taxon>Mycenaceae</taxon>
        <taxon>Mycena</taxon>
    </lineage>
</organism>
<sequence>QVVETGMAMYERSAGPQLVFVDPRRSDDARAMVRSARRLVKLFCARGMQRSEIVVSIPATEAGVAAAQELQHAYAIHTNLILVAGLMHAGVCAEARATAISIAVGPLLRSHEQGSAVSLDLATHPGIEAIQATLAYFKLHGLRTRIVGRDFRAVAELHALRGFDAVCLSQPQLDAWLWAPDTPDTPRPQAVMRARQAQYPTAFLAKGAGFLSRMSAAARGALAGAVWPALARMRAQMDTVEAVVEGEVAWQLAARTLSLGALYALRDAPRAEGRRGGHDEGHVGRERTGTPLGEARARLNEDGEEYF</sequence>
<reference evidence="3" key="1">
    <citation type="submission" date="2023-03" db="EMBL/GenBank/DDBJ databases">
        <title>Massive genome expansion in bonnet fungi (Mycena s.s.) driven by repeated elements and novel gene families across ecological guilds.</title>
        <authorList>
            <consortium name="Lawrence Berkeley National Laboratory"/>
            <person name="Harder C.B."/>
            <person name="Miyauchi S."/>
            <person name="Viragh M."/>
            <person name="Kuo A."/>
            <person name="Thoen E."/>
            <person name="Andreopoulos B."/>
            <person name="Lu D."/>
            <person name="Skrede I."/>
            <person name="Drula E."/>
            <person name="Henrissat B."/>
            <person name="Morin E."/>
            <person name="Kohler A."/>
            <person name="Barry K."/>
            <person name="LaButti K."/>
            <person name="Morin E."/>
            <person name="Salamov A."/>
            <person name="Lipzen A."/>
            <person name="Mereny Z."/>
            <person name="Hegedus B."/>
            <person name="Baldrian P."/>
            <person name="Stursova M."/>
            <person name="Weitz H."/>
            <person name="Taylor A."/>
            <person name="Grigoriev I.V."/>
            <person name="Nagy L.G."/>
            <person name="Martin F."/>
            <person name="Kauserud H."/>
        </authorList>
    </citation>
    <scope>NUCLEOTIDE SEQUENCE</scope>
    <source>
        <strain evidence="3">CBHHK173m</strain>
    </source>
</reference>
<keyword evidence="1" id="KW-0704">Schiff base</keyword>
<feature type="region of interest" description="Disordered" evidence="2">
    <location>
        <begin position="270"/>
        <end position="307"/>
    </location>
</feature>
<dbReference type="EMBL" id="JARJCN010000096">
    <property type="protein sequence ID" value="KAJ7075417.1"/>
    <property type="molecule type" value="Genomic_DNA"/>
</dbReference>
<feature type="non-terminal residue" evidence="3">
    <location>
        <position position="1"/>
    </location>
</feature>
<protein>
    <recommendedName>
        <fullName evidence="5">Transaldolase</fullName>
    </recommendedName>
</protein>
<dbReference type="AlphaFoldDB" id="A0AAD6TU33"/>
<evidence type="ECO:0000256" key="1">
    <source>
        <dbReference type="ARBA" id="ARBA00023270"/>
    </source>
</evidence>
<dbReference type="InterPro" id="IPR001585">
    <property type="entry name" value="TAL/FSA"/>
</dbReference>
<name>A0AAD6TU33_9AGAR</name>
<gene>
    <name evidence="3" type="ORF">B0H15DRAFT_791823</name>
</gene>
<dbReference type="PANTHER" id="PTHR10683:SF18">
    <property type="entry name" value="TRANSALDOLASE"/>
    <property type="match status" value="1"/>
</dbReference>
<dbReference type="Gene3D" id="3.20.20.70">
    <property type="entry name" value="Aldolase class I"/>
    <property type="match status" value="1"/>
</dbReference>
<accession>A0AAD6TU33</accession>
<evidence type="ECO:0000313" key="4">
    <source>
        <dbReference type="Proteomes" id="UP001222325"/>
    </source>
</evidence>
<dbReference type="PANTHER" id="PTHR10683">
    <property type="entry name" value="TRANSALDOLASE"/>
    <property type="match status" value="1"/>
</dbReference>
<dbReference type="Proteomes" id="UP001222325">
    <property type="component" value="Unassembled WGS sequence"/>
</dbReference>
<dbReference type="InterPro" id="IPR013785">
    <property type="entry name" value="Aldolase_TIM"/>
</dbReference>
<dbReference type="GO" id="GO:0005975">
    <property type="term" value="P:carbohydrate metabolic process"/>
    <property type="evidence" value="ECO:0007669"/>
    <property type="project" value="InterPro"/>
</dbReference>
<evidence type="ECO:0000256" key="2">
    <source>
        <dbReference type="SAM" id="MobiDB-lite"/>
    </source>
</evidence>